<gene>
    <name evidence="1" type="ORF">A3I23_03965</name>
</gene>
<comment type="caution">
    <text evidence="1">The sequence shown here is derived from an EMBL/GenBank/DDBJ whole genome shotgun (WGS) entry which is preliminary data.</text>
</comment>
<protein>
    <recommendedName>
        <fullName evidence="3">DUF2283 domain-containing protein</fullName>
    </recommendedName>
</protein>
<evidence type="ECO:0008006" key="3">
    <source>
        <dbReference type="Google" id="ProtNLM"/>
    </source>
</evidence>
<dbReference type="EMBL" id="MFVL01000031">
    <property type="protein sequence ID" value="OGJ00628.1"/>
    <property type="molecule type" value="Genomic_DNA"/>
</dbReference>
<evidence type="ECO:0000313" key="1">
    <source>
        <dbReference type="EMBL" id="OGJ00628.1"/>
    </source>
</evidence>
<proteinExistence type="predicted"/>
<accession>A0A1F6Y2L7</accession>
<sequence length="79" mass="9167">MNKQNQKISYDKESEVLSIEMKHGKSVDSDISGNVVIDYDKKGEVVRVNLYNFSFASFRENLKTLKSFTQSFKLPFLVR</sequence>
<dbReference type="InterPro" id="IPR019270">
    <property type="entry name" value="DUF2283"/>
</dbReference>
<name>A0A1F6Y2L7_9BACT</name>
<reference evidence="1 2" key="1">
    <citation type="journal article" date="2016" name="Nat. Commun.">
        <title>Thousands of microbial genomes shed light on interconnected biogeochemical processes in an aquifer system.</title>
        <authorList>
            <person name="Anantharaman K."/>
            <person name="Brown C.T."/>
            <person name="Hug L.A."/>
            <person name="Sharon I."/>
            <person name="Castelle C.J."/>
            <person name="Probst A.J."/>
            <person name="Thomas B.C."/>
            <person name="Singh A."/>
            <person name="Wilkins M.J."/>
            <person name="Karaoz U."/>
            <person name="Brodie E.L."/>
            <person name="Williams K.H."/>
            <person name="Hubbard S.S."/>
            <person name="Banfield J.F."/>
        </authorList>
    </citation>
    <scope>NUCLEOTIDE SEQUENCE [LARGE SCALE GENOMIC DNA]</scope>
</reference>
<dbReference type="Proteomes" id="UP000177693">
    <property type="component" value="Unassembled WGS sequence"/>
</dbReference>
<dbReference type="PANTHER" id="PTHR37029">
    <property type="entry name" value="SSR1768 PROTEIN"/>
    <property type="match status" value="1"/>
</dbReference>
<evidence type="ECO:0000313" key="2">
    <source>
        <dbReference type="Proteomes" id="UP000177693"/>
    </source>
</evidence>
<dbReference type="PANTHER" id="PTHR37029:SF1">
    <property type="entry name" value="SSR1768 PROTEIN"/>
    <property type="match status" value="1"/>
</dbReference>
<dbReference type="AlphaFoldDB" id="A0A1F6Y2L7"/>
<organism evidence="1 2">
    <name type="scientific">Candidatus Nomurabacteria bacterium RIFCSPLOWO2_02_FULL_40_67</name>
    <dbReference type="NCBI Taxonomy" id="1801787"/>
    <lineage>
        <taxon>Bacteria</taxon>
        <taxon>Candidatus Nomuraibacteriota</taxon>
    </lineage>
</organism>
<dbReference type="Pfam" id="PF10049">
    <property type="entry name" value="DUF2283"/>
    <property type="match status" value="1"/>
</dbReference>